<dbReference type="Gene3D" id="3.30.40.10">
    <property type="entry name" value="Zinc/RING finger domain, C3HC4 (zinc finger)"/>
    <property type="match status" value="1"/>
</dbReference>
<keyword evidence="6 10" id="KW-0863">Zinc-finger</keyword>
<dbReference type="AlphaFoldDB" id="B3RRR7"/>
<comment type="pathway">
    <text evidence="2">Protein modification; protein sumoylation.</text>
</comment>
<name>B3RRR7_TRIAD</name>
<proteinExistence type="inferred from homology"/>
<dbReference type="FunCoup" id="B3RRR7">
    <property type="interactions" value="2535"/>
</dbReference>
<sequence length="580" mass="65829">MLNNFRVPELQQLLTSFNSRKTGRKPMLISRALELLETCDSRNVKIKIREIYNLRNHYHHQASNHVVIHNHNHVVPSYSNQSNNNNTNFHVVNNNSRNQIGWYIGDLNNSTSKGHREFHFALNTASKLDFKSLKITPFHEPLESISNTFLLDIKYKGRYYEKEITFTLSSSQIEMLNKTRHHINKPENESLHHLFLRLGTVDSNGLFADYYPHALCVKANGSSCPIPNIAPSASNNSKSGTAKKSKKPIDITQYINITPNYTNRVKVSCTPLTVEKYYGSIILVRQSTPGLLLQKILDKDDASQEQTISLVKEKLKQNSDVIVTTKLNMSLQCPLMKNLMTYPCRSSSCKHLQCFDAMSFLRMNESYCRKIIESIPANVLEISFNEDGSWTAENEDEKSSNVIKDTVEIAHVVKDKPKEHNKSVEVIDLTAGSDSEDDNYVPFDDLFTDFQGDTPEPKRLKSDSQPEKRERQEIPNHSAAITTVFPDYHLYAVPGHSQRSNNYLPNAMPNNLLPHLPITSSLAPEMNNYVCGTYDTVDSEFANTMYPDEQEFIRNCLGNLASIITPSSNPPSSNRPSKDV</sequence>
<dbReference type="PROSITE" id="PS50800">
    <property type="entry name" value="SAP"/>
    <property type="match status" value="1"/>
</dbReference>
<dbReference type="CTD" id="6751609"/>
<dbReference type="Gene3D" id="1.10.720.30">
    <property type="entry name" value="SAP domain"/>
    <property type="match status" value="1"/>
</dbReference>
<dbReference type="RefSeq" id="XP_002110394.1">
    <property type="nucleotide sequence ID" value="XM_002110358.1"/>
</dbReference>
<dbReference type="SMART" id="SM00513">
    <property type="entry name" value="SAP"/>
    <property type="match status" value="1"/>
</dbReference>
<keyword evidence="5" id="KW-0479">Metal-binding</keyword>
<evidence type="ECO:0000256" key="9">
    <source>
        <dbReference type="ARBA" id="ARBA00023242"/>
    </source>
</evidence>
<dbReference type="PhylomeDB" id="B3RRR7"/>
<evidence type="ECO:0000313" key="16">
    <source>
        <dbReference type="Proteomes" id="UP000009022"/>
    </source>
</evidence>
<feature type="compositionally biased region" description="Basic and acidic residues" evidence="11">
    <location>
        <begin position="455"/>
        <end position="474"/>
    </location>
</feature>
<evidence type="ECO:0000256" key="6">
    <source>
        <dbReference type="ARBA" id="ARBA00022771"/>
    </source>
</evidence>
<dbReference type="Pfam" id="PF14324">
    <property type="entry name" value="PINIT"/>
    <property type="match status" value="1"/>
</dbReference>
<dbReference type="GO" id="GO:0016925">
    <property type="term" value="P:protein sumoylation"/>
    <property type="evidence" value="ECO:0000318"/>
    <property type="project" value="GO_Central"/>
</dbReference>
<reference evidence="15 16" key="1">
    <citation type="journal article" date="2008" name="Nature">
        <title>The Trichoplax genome and the nature of placozoans.</title>
        <authorList>
            <person name="Srivastava M."/>
            <person name="Begovic E."/>
            <person name="Chapman J."/>
            <person name="Putnam N.H."/>
            <person name="Hellsten U."/>
            <person name="Kawashima T."/>
            <person name="Kuo A."/>
            <person name="Mitros T."/>
            <person name="Salamov A."/>
            <person name="Carpenter M.L."/>
            <person name="Signorovitch A.Y."/>
            <person name="Moreno M.A."/>
            <person name="Kamm K."/>
            <person name="Grimwood J."/>
            <person name="Schmutz J."/>
            <person name="Shapiro H."/>
            <person name="Grigoriev I.V."/>
            <person name="Buss L.W."/>
            <person name="Schierwater B."/>
            <person name="Dellaporta S.L."/>
            <person name="Rokhsar D.S."/>
        </authorList>
    </citation>
    <scope>NUCLEOTIDE SEQUENCE [LARGE SCALE GENOMIC DNA]</scope>
    <source>
        <strain evidence="15 16">Grell-BS-1999</strain>
    </source>
</reference>
<dbReference type="GO" id="GO:0008270">
    <property type="term" value="F:zinc ion binding"/>
    <property type="evidence" value="ECO:0007669"/>
    <property type="project" value="UniProtKB-KW"/>
</dbReference>
<evidence type="ECO:0000256" key="3">
    <source>
        <dbReference type="ARBA" id="ARBA00005383"/>
    </source>
</evidence>
<dbReference type="InterPro" id="IPR036361">
    <property type="entry name" value="SAP_dom_sf"/>
</dbReference>
<dbReference type="PROSITE" id="PS51466">
    <property type="entry name" value="PINIT"/>
    <property type="match status" value="1"/>
</dbReference>
<dbReference type="InterPro" id="IPR013083">
    <property type="entry name" value="Znf_RING/FYVE/PHD"/>
</dbReference>
<dbReference type="InterPro" id="IPR038654">
    <property type="entry name" value="PINIT_sf"/>
</dbReference>
<evidence type="ECO:0000313" key="15">
    <source>
        <dbReference type="EMBL" id="EDV26398.1"/>
    </source>
</evidence>
<dbReference type="OMA" id="NEVHISW"/>
<dbReference type="Proteomes" id="UP000009022">
    <property type="component" value="Unassembled WGS sequence"/>
</dbReference>
<evidence type="ECO:0000259" key="14">
    <source>
        <dbReference type="PROSITE" id="PS51466"/>
    </source>
</evidence>
<dbReference type="PANTHER" id="PTHR10782">
    <property type="entry name" value="ZINC FINGER MIZ DOMAIN-CONTAINING PROTEIN"/>
    <property type="match status" value="1"/>
</dbReference>
<evidence type="ECO:0000256" key="11">
    <source>
        <dbReference type="SAM" id="MobiDB-lite"/>
    </source>
</evidence>
<evidence type="ECO:0000256" key="4">
    <source>
        <dbReference type="ARBA" id="ARBA00022679"/>
    </source>
</evidence>
<dbReference type="GO" id="GO:0005634">
    <property type="term" value="C:nucleus"/>
    <property type="evidence" value="ECO:0007669"/>
    <property type="project" value="UniProtKB-SubCell"/>
</dbReference>
<accession>B3RRR7</accession>
<evidence type="ECO:0000256" key="10">
    <source>
        <dbReference type="PROSITE-ProRule" id="PRU00452"/>
    </source>
</evidence>
<dbReference type="HOGENOM" id="CLU_470389_0_0_1"/>
<protein>
    <recommendedName>
        <fullName evidence="17">SP-RING-type domain-containing protein</fullName>
    </recommendedName>
</protein>
<comment type="similarity">
    <text evidence="3">Belongs to the PIAS family.</text>
</comment>
<feature type="domain" description="PINIT" evidence="14">
    <location>
        <begin position="120"/>
        <end position="287"/>
    </location>
</feature>
<dbReference type="Gene3D" id="2.60.120.780">
    <property type="entry name" value="PINIT domain"/>
    <property type="match status" value="1"/>
</dbReference>
<evidence type="ECO:0000259" key="13">
    <source>
        <dbReference type="PROSITE" id="PS51044"/>
    </source>
</evidence>
<dbReference type="SUPFAM" id="SSF68906">
    <property type="entry name" value="SAP domain"/>
    <property type="match status" value="1"/>
</dbReference>
<dbReference type="InParanoid" id="B3RRR7"/>
<organism evidence="15 16">
    <name type="scientific">Trichoplax adhaerens</name>
    <name type="common">Trichoplax reptans</name>
    <dbReference type="NCBI Taxonomy" id="10228"/>
    <lineage>
        <taxon>Eukaryota</taxon>
        <taxon>Metazoa</taxon>
        <taxon>Placozoa</taxon>
        <taxon>Uniplacotomia</taxon>
        <taxon>Trichoplacea</taxon>
        <taxon>Trichoplacidae</taxon>
        <taxon>Trichoplax</taxon>
    </lineage>
</organism>
<dbReference type="EMBL" id="DS985243">
    <property type="protein sequence ID" value="EDV26398.1"/>
    <property type="molecule type" value="Genomic_DNA"/>
</dbReference>
<dbReference type="PROSITE" id="PS51044">
    <property type="entry name" value="ZF_SP_RING"/>
    <property type="match status" value="1"/>
</dbReference>
<evidence type="ECO:0000256" key="2">
    <source>
        <dbReference type="ARBA" id="ARBA00004718"/>
    </source>
</evidence>
<dbReference type="Pfam" id="PF02891">
    <property type="entry name" value="zf-MIZ"/>
    <property type="match status" value="1"/>
</dbReference>
<keyword evidence="9" id="KW-0539">Nucleus</keyword>
<dbReference type="STRING" id="10228.B3RRR7"/>
<keyword evidence="16" id="KW-1185">Reference proteome</keyword>
<evidence type="ECO:0000259" key="12">
    <source>
        <dbReference type="PROSITE" id="PS50800"/>
    </source>
</evidence>
<dbReference type="GO" id="GO:0061665">
    <property type="term" value="F:SUMO ligase activity"/>
    <property type="evidence" value="ECO:0000318"/>
    <property type="project" value="GO_Central"/>
</dbReference>
<evidence type="ECO:0000256" key="7">
    <source>
        <dbReference type="ARBA" id="ARBA00022786"/>
    </source>
</evidence>
<keyword evidence="7" id="KW-0833">Ubl conjugation pathway</keyword>
<keyword evidence="4" id="KW-0808">Transferase</keyword>
<feature type="domain" description="SAP" evidence="12">
    <location>
        <begin position="2"/>
        <end position="36"/>
    </location>
</feature>
<dbReference type="UniPathway" id="UPA00886"/>
<dbReference type="Pfam" id="PF02037">
    <property type="entry name" value="SAP"/>
    <property type="match status" value="1"/>
</dbReference>
<dbReference type="InterPro" id="IPR004181">
    <property type="entry name" value="Znf_MIZ"/>
</dbReference>
<evidence type="ECO:0000256" key="5">
    <source>
        <dbReference type="ARBA" id="ARBA00022723"/>
    </source>
</evidence>
<dbReference type="KEGG" id="tad:TRIADDRAFT_54339"/>
<dbReference type="eggNOG" id="KOG2169">
    <property type="taxonomic scope" value="Eukaryota"/>
</dbReference>
<feature type="region of interest" description="Disordered" evidence="11">
    <location>
        <begin position="444"/>
        <end position="475"/>
    </location>
</feature>
<evidence type="ECO:0008006" key="17">
    <source>
        <dbReference type="Google" id="ProtNLM"/>
    </source>
</evidence>
<dbReference type="OrthoDB" id="10263264at2759"/>
<dbReference type="GO" id="GO:0006357">
    <property type="term" value="P:regulation of transcription by RNA polymerase II"/>
    <property type="evidence" value="ECO:0000318"/>
    <property type="project" value="GO_Central"/>
</dbReference>
<dbReference type="GO" id="GO:0003712">
    <property type="term" value="F:transcription coregulator activity"/>
    <property type="evidence" value="ECO:0000318"/>
    <property type="project" value="GO_Central"/>
</dbReference>
<dbReference type="GeneID" id="6751609"/>
<dbReference type="PANTHER" id="PTHR10782:SF94">
    <property type="entry name" value="SUPPRESSOR OF VARIEGATION 2-10, ISOFORM I"/>
    <property type="match status" value="1"/>
</dbReference>
<dbReference type="InterPro" id="IPR003034">
    <property type="entry name" value="SAP_dom"/>
</dbReference>
<gene>
    <name evidence="15" type="ORF">TRIADDRAFT_54339</name>
</gene>
<comment type="subcellular location">
    <subcellularLocation>
        <location evidence="1">Nucleus</location>
    </subcellularLocation>
</comment>
<dbReference type="InterPro" id="IPR023321">
    <property type="entry name" value="PINIT"/>
</dbReference>
<keyword evidence="8" id="KW-0862">Zinc</keyword>
<evidence type="ECO:0000256" key="8">
    <source>
        <dbReference type="ARBA" id="ARBA00022833"/>
    </source>
</evidence>
<dbReference type="GO" id="GO:0000785">
    <property type="term" value="C:chromatin"/>
    <property type="evidence" value="ECO:0000318"/>
    <property type="project" value="GO_Central"/>
</dbReference>
<feature type="domain" description="SP-RING-type" evidence="13">
    <location>
        <begin position="317"/>
        <end position="408"/>
    </location>
</feature>
<evidence type="ECO:0000256" key="1">
    <source>
        <dbReference type="ARBA" id="ARBA00004123"/>
    </source>
</evidence>
<dbReference type="CDD" id="cd16650">
    <property type="entry name" value="SP-RING_PIAS-like"/>
    <property type="match status" value="1"/>
</dbReference>